<name>A0ABY9S9W9_9ENTR</name>
<dbReference type="EMBL" id="CP133838">
    <property type="protein sequence ID" value="WMY72877.1"/>
    <property type="molecule type" value="Genomic_DNA"/>
</dbReference>
<dbReference type="SUPFAM" id="SSF54637">
    <property type="entry name" value="Thioesterase/thiol ester dehydrase-isomerase"/>
    <property type="match status" value="1"/>
</dbReference>
<dbReference type="RefSeq" id="WP_309875037.1">
    <property type="nucleotide sequence ID" value="NZ_CP133838.1"/>
</dbReference>
<dbReference type="Proteomes" id="UP001246690">
    <property type="component" value="Chromosome"/>
</dbReference>
<dbReference type="Gene3D" id="3.10.129.10">
    <property type="entry name" value="Hotdog Thioesterase"/>
    <property type="match status" value="1"/>
</dbReference>
<reference evidence="1 2" key="1">
    <citation type="submission" date="2023-09" db="EMBL/GenBank/DDBJ databases">
        <title>Buttiauxella selenatireducens sp. nov., isolated from the rhizosphere of Cardamine hupingshanesis.</title>
        <authorList>
            <person name="Zhang S."/>
            <person name="Xu Z."/>
            <person name="Wang H."/>
            <person name="Guo Y."/>
        </authorList>
    </citation>
    <scope>NUCLEOTIDE SEQUENCE [LARGE SCALE GENOMIC DNA]</scope>
    <source>
        <strain evidence="1 2">R73</strain>
    </source>
</reference>
<gene>
    <name evidence="1" type="ORF">RHD99_15550</name>
</gene>
<dbReference type="PIRSF" id="PIRSF020565">
    <property type="entry name" value="3Ho_Ac_ACP_DH_prd"/>
    <property type="match status" value="1"/>
</dbReference>
<dbReference type="Pfam" id="PF22817">
    <property type="entry name" value="ApeP-like"/>
    <property type="match status" value="1"/>
</dbReference>
<evidence type="ECO:0000313" key="2">
    <source>
        <dbReference type="Proteomes" id="UP001246690"/>
    </source>
</evidence>
<dbReference type="InterPro" id="IPR016776">
    <property type="entry name" value="ApeP-like_dehydratase"/>
</dbReference>
<keyword evidence="2" id="KW-1185">Reference proteome</keyword>
<dbReference type="InterPro" id="IPR029069">
    <property type="entry name" value="HotDog_dom_sf"/>
</dbReference>
<protein>
    <submittedName>
        <fullName evidence="1">3-hydroxy-fatty acyl-ACP dehydratase</fullName>
    </submittedName>
</protein>
<proteinExistence type="predicted"/>
<evidence type="ECO:0000313" key="1">
    <source>
        <dbReference type="EMBL" id="WMY72877.1"/>
    </source>
</evidence>
<accession>A0ABY9S9W9</accession>
<sequence length="153" mass="16794">MTDFLAPHHYLPHEAPMCLLESVVAVEQESAHCRVTVSRHGVLAPFLNADGHLPGWFAIELIAQTVGVWSGWHAMHNGEEASRVGMLLGGRGVRCPEGSFEQGLQLECHVTLLMRDEKIGCFEGQILADGNILASGRVNTYQPDNNELEQLLP</sequence>
<organism evidence="1 2">
    <name type="scientific">Buttiauxella selenatireducens</name>
    <dbReference type="NCBI Taxonomy" id="3073902"/>
    <lineage>
        <taxon>Bacteria</taxon>
        <taxon>Pseudomonadati</taxon>
        <taxon>Pseudomonadota</taxon>
        <taxon>Gammaproteobacteria</taxon>
        <taxon>Enterobacterales</taxon>
        <taxon>Enterobacteriaceae</taxon>
        <taxon>Buttiauxella</taxon>
    </lineage>
</organism>